<name>A0A8S1BL51_ARCPL</name>
<sequence length="69" mass="7842">MMRHVTPTFKVGAQGNVSFRASYKRGPITLRQILMFLKSIILDVQNAVELISVGLCGRGGVRRREKRKR</sequence>
<keyword evidence="2" id="KW-1185">Reference proteome</keyword>
<organism evidence="1 2">
    <name type="scientific">Arctia plantaginis</name>
    <name type="common">Wood tiger moth</name>
    <name type="synonym">Phalaena plantaginis</name>
    <dbReference type="NCBI Taxonomy" id="874455"/>
    <lineage>
        <taxon>Eukaryota</taxon>
        <taxon>Metazoa</taxon>
        <taxon>Ecdysozoa</taxon>
        <taxon>Arthropoda</taxon>
        <taxon>Hexapoda</taxon>
        <taxon>Insecta</taxon>
        <taxon>Pterygota</taxon>
        <taxon>Neoptera</taxon>
        <taxon>Endopterygota</taxon>
        <taxon>Lepidoptera</taxon>
        <taxon>Glossata</taxon>
        <taxon>Ditrysia</taxon>
        <taxon>Noctuoidea</taxon>
        <taxon>Erebidae</taxon>
        <taxon>Arctiinae</taxon>
        <taxon>Arctia</taxon>
    </lineage>
</organism>
<dbReference type="EMBL" id="CADEBC010000608">
    <property type="protein sequence ID" value="CAB3259287.1"/>
    <property type="molecule type" value="Genomic_DNA"/>
</dbReference>
<dbReference type="AlphaFoldDB" id="A0A8S1BL51"/>
<evidence type="ECO:0000313" key="2">
    <source>
        <dbReference type="Proteomes" id="UP000494106"/>
    </source>
</evidence>
<accession>A0A8S1BL51</accession>
<comment type="caution">
    <text evidence="1">The sequence shown here is derived from an EMBL/GenBank/DDBJ whole genome shotgun (WGS) entry which is preliminary data.</text>
</comment>
<dbReference type="Proteomes" id="UP000494106">
    <property type="component" value="Unassembled WGS sequence"/>
</dbReference>
<reference evidence="1 2" key="1">
    <citation type="submission" date="2020-04" db="EMBL/GenBank/DDBJ databases">
        <authorList>
            <person name="Wallbank WR R."/>
            <person name="Pardo Diaz C."/>
            <person name="Kozak K."/>
            <person name="Martin S."/>
            <person name="Jiggins C."/>
            <person name="Moest M."/>
            <person name="Warren A I."/>
            <person name="Byers J.R.P. K."/>
            <person name="Montejo-Kovacevich G."/>
            <person name="Yen C E."/>
        </authorList>
    </citation>
    <scope>NUCLEOTIDE SEQUENCE [LARGE SCALE GENOMIC DNA]</scope>
</reference>
<protein>
    <submittedName>
        <fullName evidence="1">Uncharacterized protein</fullName>
    </submittedName>
</protein>
<proteinExistence type="predicted"/>
<evidence type="ECO:0000313" key="1">
    <source>
        <dbReference type="EMBL" id="CAB3259287.1"/>
    </source>
</evidence>
<gene>
    <name evidence="1" type="ORF">APLA_LOCUS16994</name>
</gene>